<dbReference type="PROSITE" id="PS51063">
    <property type="entry name" value="HTH_CRP_2"/>
    <property type="match status" value="1"/>
</dbReference>
<evidence type="ECO:0000313" key="6">
    <source>
        <dbReference type="Proteomes" id="UP001361239"/>
    </source>
</evidence>
<reference evidence="5 6" key="1">
    <citation type="submission" date="2024-03" db="EMBL/GenBank/DDBJ databases">
        <authorList>
            <person name="Jo J.-H."/>
        </authorList>
    </citation>
    <scope>NUCLEOTIDE SEQUENCE [LARGE SCALE GENOMIC DNA]</scope>
    <source>
        <strain evidence="5 6">PS1R-30</strain>
    </source>
</reference>
<keyword evidence="2" id="KW-0238">DNA-binding</keyword>
<evidence type="ECO:0000256" key="1">
    <source>
        <dbReference type="ARBA" id="ARBA00023015"/>
    </source>
</evidence>
<dbReference type="SUPFAM" id="SSF46785">
    <property type="entry name" value="Winged helix' DNA-binding domain"/>
    <property type="match status" value="1"/>
</dbReference>
<gene>
    <name evidence="5" type="ORF">WG901_15585</name>
</gene>
<organism evidence="5 6">
    <name type="scientific">Novosphingobium anseongense</name>
    <dbReference type="NCBI Taxonomy" id="3133436"/>
    <lineage>
        <taxon>Bacteria</taxon>
        <taxon>Pseudomonadati</taxon>
        <taxon>Pseudomonadota</taxon>
        <taxon>Alphaproteobacteria</taxon>
        <taxon>Sphingomonadales</taxon>
        <taxon>Sphingomonadaceae</taxon>
        <taxon>Novosphingobium</taxon>
    </lineage>
</organism>
<dbReference type="InterPro" id="IPR050397">
    <property type="entry name" value="Env_Response_Regulators"/>
</dbReference>
<name>A0ABU8RYB5_9SPHN</name>
<evidence type="ECO:0000256" key="3">
    <source>
        <dbReference type="ARBA" id="ARBA00023163"/>
    </source>
</evidence>
<comment type="caution">
    <text evidence="5">The sequence shown here is derived from an EMBL/GenBank/DDBJ whole genome shotgun (WGS) entry which is preliminary data.</text>
</comment>
<sequence>MLEGSNLLGALRQKDRALLKPFVTEVQLSAGESIYEPGEVVRHAYFPRDAALAVFLVTMENGEVVETTMVGREGALGGIVSQGRVPSYARSCVMHEGSFYRIASSDLAQLKEQSPQIRQLFARYADCMMAQVFQAVACNATHTIEQRAAKWLSAAMERTGESEITMTQEQLAAMMGIGRSYASRVVQRFKADAIIQTRRGGLKVLQPEALRARACQCNELVKEHFEAVLAGVYPEG</sequence>
<dbReference type="EMBL" id="JBBHJZ010000003">
    <property type="protein sequence ID" value="MEJ5978073.1"/>
    <property type="molecule type" value="Genomic_DNA"/>
</dbReference>
<feature type="domain" description="HTH crp-type" evidence="4">
    <location>
        <begin position="142"/>
        <end position="208"/>
    </location>
</feature>
<dbReference type="Pfam" id="PF13545">
    <property type="entry name" value="HTH_Crp_2"/>
    <property type="match status" value="1"/>
</dbReference>
<dbReference type="Gene3D" id="2.60.120.10">
    <property type="entry name" value="Jelly Rolls"/>
    <property type="match status" value="1"/>
</dbReference>
<proteinExistence type="predicted"/>
<dbReference type="Proteomes" id="UP001361239">
    <property type="component" value="Unassembled WGS sequence"/>
</dbReference>
<keyword evidence="6" id="KW-1185">Reference proteome</keyword>
<dbReference type="InterPro" id="IPR014710">
    <property type="entry name" value="RmlC-like_jellyroll"/>
</dbReference>
<dbReference type="Gene3D" id="1.10.10.10">
    <property type="entry name" value="Winged helix-like DNA-binding domain superfamily/Winged helix DNA-binding domain"/>
    <property type="match status" value="1"/>
</dbReference>
<dbReference type="RefSeq" id="WP_339588017.1">
    <property type="nucleotide sequence ID" value="NZ_JBBHJZ010000003.1"/>
</dbReference>
<evidence type="ECO:0000256" key="2">
    <source>
        <dbReference type="ARBA" id="ARBA00023125"/>
    </source>
</evidence>
<dbReference type="PANTHER" id="PTHR24567:SF74">
    <property type="entry name" value="HTH-TYPE TRANSCRIPTIONAL REGULATOR ARCR"/>
    <property type="match status" value="1"/>
</dbReference>
<keyword evidence="3" id="KW-0804">Transcription</keyword>
<evidence type="ECO:0000259" key="4">
    <source>
        <dbReference type="PROSITE" id="PS51063"/>
    </source>
</evidence>
<dbReference type="InterPro" id="IPR036388">
    <property type="entry name" value="WH-like_DNA-bd_sf"/>
</dbReference>
<dbReference type="InterPro" id="IPR018490">
    <property type="entry name" value="cNMP-bd_dom_sf"/>
</dbReference>
<dbReference type="InterPro" id="IPR012318">
    <property type="entry name" value="HTH_CRP"/>
</dbReference>
<keyword evidence="1" id="KW-0805">Transcription regulation</keyword>
<accession>A0ABU8RYB5</accession>
<dbReference type="PANTHER" id="PTHR24567">
    <property type="entry name" value="CRP FAMILY TRANSCRIPTIONAL REGULATORY PROTEIN"/>
    <property type="match status" value="1"/>
</dbReference>
<protein>
    <submittedName>
        <fullName evidence="5">Crp/Fnr family transcriptional regulator</fullName>
    </submittedName>
</protein>
<evidence type="ECO:0000313" key="5">
    <source>
        <dbReference type="EMBL" id="MEJ5978073.1"/>
    </source>
</evidence>
<dbReference type="InterPro" id="IPR036390">
    <property type="entry name" value="WH_DNA-bd_sf"/>
</dbReference>
<dbReference type="SUPFAM" id="SSF51206">
    <property type="entry name" value="cAMP-binding domain-like"/>
    <property type="match status" value="1"/>
</dbReference>